<dbReference type="GO" id="GO:0007155">
    <property type="term" value="P:cell adhesion"/>
    <property type="evidence" value="ECO:0007669"/>
    <property type="project" value="InterPro"/>
</dbReference>
<dbReference type="RefSeq" id="WP_090865570.1">
    <property type="nucleotide sequence ID" value="NZ_FNYE01000008.1"/>
</dbReference>
<evidence type="ECO:0000313" key="8">
    <source>
        <dbReference type="EMBL" id="SEJ25302.1"/>
    </source>
</evidence>
<dbReference type="GO" id="GO:0030001">
    <property type="term" value="P:metal ion transport"/>
    <property type="evidence" value="ECO:0007669"/>
    <property type="project" value="InterPro"/>
</dbReference>
<dbReference type="InterPro" id="IPR006128">
    <property type="entry name" value="Lipoprotein_PsaA-like"/>
</dbReference>
<evidence type="ECO:0000256" key="3">
    <source>
        <dbReference type="ARBA" id="ARBA00022448"/>
    </source>
</evidence>
<keyword evidence="4" id="KW-0479">Metal-binding</keyword>
<dbReference type="STRING" id="667676.SAMN05192539_1008110"/>
<dbReference type="SUPFAM" id="SSF53807">
    <property type="entry name" value="Helical backbone' metal receptor"/>
    <property type="match status" value="1"/>
</dbReference>
<comment type="subcellular location">
    <subcellularLocation>
        <location evidence="1">Cell envelope</location>
    </subcellularLocation>
</comment>
<organism evidence="8 9">
    <name type="scientific">Paraburkholderia diazotrophica</name>
    <dbReference type="NCBI Taxonomy" id="667676"/>
    <lineage>
        <taxon>Bacteria</taxon>
        <taxon>Pseudomonadati</taxon>
        <taxon>Pseudomonadota</taxon>
        <taxon>Betaproteobacteria</taxon>
        <taxon>Burkholderiales</taxon>
        <taxon>Burkholderiaceae</taxon>
        <taxon>Paraburkholderia</taxon>
    </lineage>
</organism>
<keyword evidence="3 6" id="KW-0813">Transport</keyword>
<dbReference type="PANTHER" id="PTHR42953">
    <property type="entry name" value="HIGH-AFFINITY ZINC UPTAKE SYSTEM PROTEIN ZNUA-RELATED"/>
    <property type="match status" value="1"/>
</dbReference>
<name>A0A1H6XK87_9BURK</name>
<evidence type="ECO:0000256" key="2">
    <source>
        <dbReference type="ARBA" id="ARBA00011028"/>
    </source>
</evidence>
<evidence type="ECO:0000256" key="4">
    <source>
        <dbReference type="ARBA" id="ARBA00022723"/>
    </source>
</evidence>
<keyword evidence="9" id="KW-1185">Reference proteome</keyword>
<dbReference type="GO" id="GO:0030313">
    <property type="term" value="C:cell envelope"/>
    <property type="evidence" value="ECO:0007669"/>
    <property type="project" value="UniProtKB-SubCell"/>
</dbReference>
<dbReference type="EMBL" id="FNYE01000008">
    <property type="protein sequence ID" value="SEJ25302.1"/>
    <property type="molecule type" value="Genomic_DNA"/>
</dbReference>
<dbReference type="PRINTS" id="PR00690">
    <property type="entry name" value="ADHESNFAMILY"/>
</dbReference>
<dbReference type="PANTHER" id="PTHR42953:SF1">
    <property type="entry name" value="METAL-BINDING PROTEIN HI_0362-RELATED"/>
    <property type="match status" value="1"/>
</dbReference>
<feature type="signal peptide" evidence="7">
    <location>
        <begin position="1"/>
        <end position="30"/>
    </location>
</feature>
<keyword evidence="5 7" id="KW-0732">Signal</keyword>
<gene>
    <name evidence="8" type="ORF">SAMN05192539_1008110</name>
</gene>
<dbReference type="Pfam" id="PF01297">
    <property type="entry name" value="ZnuA"/>
    <property type="match status" value="1"/>
</dbReference>
<comment type="similarity">
    <text evidence="2 6">Belongs to the bacterial solute-binding protein 9 family.</text>
</comment>
<protein>
    <submittedName>
        <fullName evidence="8">Zinc/manganese transport system substrate-binding protein</fullName>
    </submittedName>
</protein>
<dbReference type="OrthoDB" id="9793396at2"/>
<dbReference type="GO" id="GO:0046872">
    <property type="term" value="F:metal ion binding"/>
    <property type="evidence" value="ECO:0007669"/>
    <property type="project" value="UniProtKB-KW"/>
</dbReference>
<sequence length="309" mass="33485">MKKNNPMWKFLTRAAASTLMAVAFTQAAQAQDAKIPVVAAENFYGDVVQQLGGDRVDVTSILSNPDQDPHLFEASPKTARALQRASLVVYNGADYDPWMVKLLNASRSDKRKVIVAADLVGKKSGDNPHLWYAPPTMPAVARAVNAALTAADPSHKAVYDANLAKFLDSLKPMNDKIAALRSQYAHVSVTATEPVFGYMSDVIGLDMRNQRFQLAAMNDTEASASDIAAFERDLRERRVRVLIYNSQATEALTKRMLKLAQQSHVPTVSVTETQPAGKTFQQWMLAQLDALGNALAAGNGGGANQGKTP</sequence>
<evidence type="ECO:0000256" key="6">
    <source>
        <dbReference type="RuleBase" id="RU003512"/>
    </source>
</evidence>
<proteinExistence type="inferred from homology"/>
<evidence type="ECO:0000256" key="7">
    <source>
        <dbReference type="SAM" id="SignalP"/>
    </source>
</evidence>
<dbReference type="AlphaFoldDB" id="A0A1H6XK87"/>
<feature type="chain" id="PRO_5011656950" evidence="7">
    <location>
        <begin position="31"/>
        <end position="309"/>
    </location>
</feature>
<dbReference type="InterPro" id="IPR050492">
    <property type="entry name" value="Bact_metal-bind_prot9"/>
</dbReference>
<dbReference type="Gene3D" id="3.40.50.1980">
    <property type="entry name" value="Nitrogenase molybdenum iron protein domain"/>
    <property type="match status" value="2"/>
</dbReference>
<evidence type="ECO:0000256" key="1">
    <source>
        <dbReference type="ARBA" id="ARBA00004196"/>
    </source>
</evidence>
<dbReference type="Proteomes" id="UP000198866">
    <property type="component" value="Unassembled WGS sequence"/>
</dbReference>
<reference evidence="9" key="1">
    <citation type="submission" date="2016-10" db="EMBL/GenBank/DDBJ databases">
        <authorList>
            <person name="Varghese N."/>
            <person name="Submissions S."/>
        </authorList>
    </citation>
    <scope>NUCLEOTIDE SEQUENCE [LARGE SCALE GENOMIC DNA]</scope>
    <source>
        <strain evidence="9">LMG 26031</strain>
    </source>
</reference>
<evidence type="ECO:0000313" key="9">
    <source>
        <dbReference type="Proteomes" id="UP000198866"/>
    </source>
</evidence>
<dbReference type="CDD" id="cd01020">
    <property type="entry name" value="TroA_b"/>
    <property type="match status" value="1"/>
</dbReference>
<evidence type="ECO:0000256" key="5">
    <source>
        <dbReference type="ARBA" id="ARBA00022729"/>
    </source>
</evidence>
<accession>A0A1H6XK87</accession>
<dbReference type="InterPro" id="IPR006127">
    <property type="entry name" value="ZnuA-like"/>
</dbReference>